<keyword evidence="7" id="KW-0539">Nucleus</keyword>
<evidence type="ECO:0000256" key="2">
    <source>
        <dbReference type="ARBA" id="ARBA00022723"/>
    </source>
</evidence>
<keyword evidence="6" id="KW-0804">Transcription</keyword>
<reference evidence="11 12" key="1">
    <citation type="submission" date="2015-01" db="EMBL/GenBank/DDBJ databases">
        <title>The Genome Sequence of Ochroconis gallopava CBS43764.</title>
        <authorList>
            <consortium name="The Broad Institute Genomics Platform"/>
            <person name="Cuomo C."/>
            <person name="de Hoog S."/>
            <person name="Gorbushina A."/>
            <person name="Stielow B."/>
            <person name="Teixiera M."/>
            <person name="Abouelleil A."/>
            <person name="Chapman S.B."/>
            <person name="Priest M."/>
            <person name="Young S.K."/>
            <person name="Wortman J."/>
            <person name="Nusbaum C."/>
            <person name="Birren B."/>
        </authorList>
    </citation>
    <scope>NUCLEOTIDE SEQUENCE [LARGE SCALE GENOMIC DNA]</scope>
    <source>
        <strain evidence="11 12">CBS 43764</strain>
    </source>
</reference>
<keyword evidence="12" id="KW-1185">Reference proteome</keyword>
<evidence type="ECO:0000256" key="1">
    <source>
        <dbReference type="ARBA" id="ARBA00004123"/>
    </source>
</evidence>
<comment type="subcellular location">
    <subcellularLocation>
        <location evidence="1">Nucleus</location>
    </subcellularLocation>
</comment>
<proteinExistence type="predicted"/>
<protein>
    <recommendedName>
        <fullName evidence="10">C2H2-type domain-containing protein</fullName>
    </recommendedName>
</protein>
<dbReference type="EMBL" id="KN847544">
    <property type="protein sequence ID" value="KIW03452.1"/>
    <property type="molecule type" value="Genomic_DNA"/>
</dbReference>
<accession>A0A0D1YS54</accession>
<keyword evidence="4" id="KW-0862">Zinc</keyword>
<dbReference type="Proteomes" id="UP000053259">
    <property type="component" value="Unassembled WGS sequence"/>
</dbReference>
<dbReference type="GO" id="GO:0006357">
    <property type="term" value="P:regulation of transcription by RNA polymerase II"/>
    <property type="evidence" value="ECO:0007669"/>
    <property type="project" value="TreeGrafter"/>
</dbReference>
<evidence type="ECO:0000259" key="10">
    <source>
        <dbReference type="PROSITE" id="PS50157"/>
    </source>
</evidence>
<dbReference type="Gene3D" id="3.30.160.60">
    <property type="entry name" value="Classic Zinc Finger"/>
    <property type="match status" value="2"/>
</dbReference>
<dbReference type="STRING" id="253628.A0A0D1YS54"/>
<dbReference type="InterPro" id="IPR013087">
    <property type="entry name" value="Znf_C2H2_type"/>
</dbReference>
<dbReference type="PROSITE" id="PS00028">
    <property type="entry name" value="ZINC_FINGER_C2H2_1"/>
    <property type="match status" value="2"/>
</dbReference>
<dbReference type="GO" id="GO:0008270">
    <property type="term" value="F:zinc ion binding"/>
    <property type="evidence" value="ECO:0007669"/>
    <property type="project" value="UniProtKB-KW"/>
</dbReference>
<dbReference type="VEuPathDB" id="FungiDB:PV09_05222"/>
<dbReference type="GeneID" id="27313195"/>
<evidence type="ECO:0000256" key="3">
    <source>
        <dbReference type="ARBA" id="ARBA00022771"/>
    </source>
</evidence>
<evidence type="ECO:0000313" key="11">
    <source>
        <dbReference type="EMBL" id="KIW03452.1"/>
    </source>
</evidence>
<feature type="domain" description="C2H2-type" evidence="10">
    <location>
        <begin position="88"/>
        <end position="117"/>
    </location>
</feature>
<evidence type="ECO:0000256" key="8">
    <source>
        <dbReference type="PROSITE-ProRule" id="PRU00042"/>
    </source>
</evidence>
<keyword evidence="5" id="KW-0805">Transcription regulation</keyword>
<evidence type="ECO:0000256" key="6">
    <source>
        <dbReference type="ARBA" id="ARBA00023163"/>
    </source>
</evidence>
<dbReference type="OrthoDB" id="2687452at2759"/>
<dbReference type="AlphaFoldDB" id="A0A0D1YS54"/>
<dbReference type="PROSITE" id="PS50157">
    <property type="entry name" value="ZINC_FINGER_C2H2_2"/>
    <property type="match status" value="2"/>
</dbReference>
<feature type="domain" description="C2H2-type" evidence="10">
    <location>
        <begin position="122"/>
        <end position="153"/>
    </location>
</feature>
<evidence type="ECO:0000256" key="4">
    <source>
        <dbReference type="ARBA" id="ARBA00022833"/>
    </source>
</evidence>
<dbReference type="GO" id="GO:0005634">
    <property type="term" value="C:nucleus"/>
    <property type="evidence" value="ECO:0007669"/>
    <property type="project" value="UniProtKB-SubCell"/>
</dbReference>
<dbReference type="PANTHER" id="PTHR46179:SF13">
    <property type="entry name" value="C2H2-TYPE DOMAIN-CONTAINING PROTEIN"/>
    <property type="match status" value="1"/>
</dbReference>
<keyword evidence="3 8" id="KW-0863">Zinc-finger</keyword>
<feature type="region of interest" description="Disordered" evidence="9">
    <location>
        <begin position="1"/>
        <end position="26"/>
    </location>
</feature>
<dbReference type="HOGENOM" id="CLU_1042817_0_0_1"/>
<sequence length="267" mass="30435">MCGRWTAGLSSDQTSGFGNNHDPSPSPTAGLHKGSCDCRYPFCGQRFSLRDDLEAHFCAAHPCQECGLSCSSISDLDHHVGGSGHTCYVCPYDGCSKVYSAHTSLLRHVKTQHEDLPGFPCIYCKKYRGKDAFKRKDHLAQHLRNYHHIGEKESGARLSCPHDGCDKFRADAFKTFGNTWSPRWNFHHTMTRKEFMAHMRKVHSESPFQCSVAGCNRRGGKGYFRFRDLDKHRRKDHPDLFTEPADNDEARLQSTPFYFHSFLPFQP</sequence>
<keyword evidence="2" id="KW-0479">Metal-binding</keyword>
<dbReference type="RefSeq" id="XP_016213321.1">
    <property type="nucleotide sequence ID" value="XM_016358702.1"/>
</dbReference>
<name>A0A0D1YS54_9PEZI</name>
<dbReference type="InterPro" id="IPR051061">
    <property type="entry name" value="Zinc_finger_trans_reg"/>
</dbReference>
<evidence type="ECO:0000256" key="9">
    <source>
        <dbReference type="SAM" id="MobiDB-lite"/>
    </source>
</evidence>
<organism evidence="11 12">
    <name type="scientific">Verruconis gallopava</name>
    <dbReference type="NCBI Taxonomy" id="253628"/>
    <lineage>
        <taxon>Eukaryota</taxon>
        <taxon>Fungi</taxon>
        <taxon>Dikarya</taxon>
        <taxon>Ascomycota</taxon>
        <taxon>Pezizomycotina</taxon>
        <taxon>Dothideomycetes</taxon>
        <taxon>Pleosporomycetidae</taxon>
        <taxon>Venturiales</taxon>
        <taxon>Sympoventuriaceae</taxon>
        <taxon>Verruconis</taxon>
    </lineage>
</organism>
<gene>
    <name evidence="11" type="ORF">PV09_05222</name>
</gene>
<dbReference type="SMART" id="SM00355">
    <property type="entry name" value="ZnF_C2H2"/>
    <property type="match status" value="6"/>
</dbReference>
<evidence type="ECO:0000313" key="12">
    <source>
        <dbReference type="Proteomes" id="UP000053259"/>
    </source>
</evidence>
<dbReference type="PANTHER" id="PTHR46179">
    <property type="entry name" value="ZINC FINGER PROTEIN"/>
    <property type="match status" value="1"/>
</dbReference>
<evidence type="ECO:0000256" key="7">
    <source>
        <dbReference type="ARBA" id="ARBA00023242"/>
    </source>
</evidence>
<feature type="compositionally biased region" description="Polar residues" evidence="9">
    <location>
        <begin position="8"/>
        <end position="23"/>
    </location>
</feature>
<dbReference type="InParanoid" id="A0A0D1YS54"/>
<evidence type="ECO:0000256" key="5">
    <source>
        <dbReference type="ARBA" id="ARBA00023015"/>
    </source>
</evidence>